<feature type="domain" description="NodB homology" evidence="5">
    <location>
        <begin position="268"/>
        <end position="481"/>
    </location>
</feature>
<feature type="signal peptide" evidence="3">
    <location>
        <begin position="1"/>
        <end position="26"/>
    </location>
</feature>
<feature type="chain" id="PRO_5038960300" evidence="3">
    <location>
        <begin position="27"/>
        <end position="481"/>
    </location>
</feature>
<dbReference type="RefSeq" id="WP_089750652.1">
    <property type="nucleotide sequence ID" value="NZ_FOOG01000005.1"/>
</dbReference>
<dbReference type="Gene3D" id="3.20.20.370">
    <property type="entry name" value="Glycoside hydrolase/deacetylase"/>
    <property type="match status" value="1"/>
</dbReference>
<dbReference type="PROSITE" id="PS51677">
    <property type="entry name" value="NODB"/>
    <property type="match status" value="1"/>
</dbReference>
<keyword evidence="2 3" id="KW-0732">Signal</keyword>
<dbReference type="CDD" id="cd10969">
    <property type="entry name" value="CE4_Ecf1_like_5s"/>
    <property type="match status" value="1"/>
</dbReference>
<proteinExistence type="predicted"/>
<evidence type="ECO:0000259" key="5">
    <source>
        <dbReference type="PROSITE" id="PS51677"/>
    </source>
</evidence>
<dbReference type="SUPFAM" id="SSF88713">
    <property type="entry name" value="Glycoside hydrolase/deacetylase"/>
    <property type="match status" value="1"/>
</dbReference>
<evidence type="ECO:0000256" key="2">
    <source>
        <dbReference type="ARBA" id="ARBA00022729"/>
    </source>
</evidence>
<dbReference type="Proteomes" id="UP000198897">
    <property type="component" value="Unassembled WGS sequence"/>
</dbReference>
<name>A0A1I2KKX7_9BACI</name>
<sequence>MKKHLLLSHLVLLTTYLLISASPVSASASFTDIEEHWAYDEINYLTDQELLNGYPDGTFRPSRSITRAEASKVIADQLGLKSTKSSAFPDTSGHWAESYINAIAERDIIIGFEDGEFKPNHTLRRSELAVILTRAYQLEGSSSSTFSDLSTNHWAFSHVSALLANHITTGYEDGTFRPSRDVSRAEFSSFLARIMDDRFKIDSDNNEQMIPVLMYHSLSKNPADWSSVTISPDKFYEEMLYLKALGMTTISSQQLIDAKNGKAELPENPVMVTFDDGYRNNYQYAYPVLEKLDMQAVISIIGWSVGRTTDLGEELDITPHFTWEEAKEMVDSGHVDIQSHSFNLHNPGTSDSYAKGTLPLEGETTEEHAERFKKDTIKIHQLIEENLGYEPELFTYPYGVYNQTTESVLKELGYQATLTTRSGISDLNNGLFRMKRINSPDDLPSYELMDKIVPEGVHVPFRTVPTREARIAKLEDYLDIK</sequence>
<dbReference type="EMBL" id="FOOG01000005">
    <property type="protein sequence ID" value="SFF67625.1"/>
    <property type="molecule type" value="Genomic_DNA"/>
</dbReference>
<dbReference type="OrthoDB" id="9778320at2"/>
<dbReference type="Pfam" id="PF01522">
    <property type="entry name" value="Polysacc_deac_1"/>
    <property type="match status" value="1"/>
</dbReference>
<evidence type="ECO:0000256" key="1">
    <source>
        <dbReference type="ARBA" id="ARBA00004613"/>
    </source>
</evidence>
<feature type="domain" description="SLH" evidence="4">
    <location>
        <begin position="90"/>
        <end position="141"/>
    </location>
</feature>
<dbReference type="AlphaFoldDB" id="A0A1I2KKX7"/>
<dbReference type="GO" id="GO:0016810">
    <property type="term" value="F:hydrolase activity, acting on carbon-nitrogen (but not peptide) bonds"/>
    <property type="evidence" value="ECO:0007669"/>
    <property type="project" value="InterPro"/>
</dbReference>
<dbReference type="InterPro" id="IPR011330">
    <property type="entry name" value="Glyco_hydro/deAcase_b/a-brl"/>
</dbReference>
<accession>A0A1I2KKX7</accession>
<keyword evidence="7" id="KW-1185">Reference proteome</keyword>
<evidence type="ECO:0000313" key="6">
    <source>
        <dbReference type="EMBL" id="SFF67625.1"/>
    </source>
</evidence>
<feature type="domain" description="SLH" evidence="4">
    <location>
        <begin position="25"/>
        <end position="88"/>
    </location>
</feature>
<reference evidence="7" key="1">
    <citation type="submission" date="2016-10" db="EMBL/GenBank/DDBJ databases">
        <authorList>
            <person name="Varghese N."/>
            <person name="Submissions S."/>
        </authorList>
    </citation>
    <scope>NUCLEOTIDE SEQUENCE [LARGE SCALE GENOMIC DNA]</scope>
    <source>
        <strain evidence="7">FP5</strain>
    </source>
</reference>
<dbReference type="InterPro" id="IPR002509">
    <property type="entry name" value="NODB_dom"/>
</dbReference>
<dbReference type="GO" id="GO:0005975">
    <property type="term" value="P:carbohydrate metabolic process"/>
    <property type="evidence" value="ECO:0007669"/>
    <property type="project" value="InterPro"/>
</dbReference>
<gene>
    <name evidence="6" type="ORF">SAMN05216353_10561</name>
</gene>
<dbReference type="PROSITE" id="PS51272">
    <property type="entry name" value="SLH"/>
    <property type="match status" value="3"/>
</dbReference>
<dbReference type="PANTHER" id="PTHR34216">
    <property type="match status" value="1"/>
</dbReference>
<dbReference type="Pfam" id="PF00395">
    <property type="entry name" value="SLH"/>
    <property type="match status" value="3"/>
</dbReference>
<organism evidence="6 7">
    <name type="scientific">Halobacillus alkaliphilus</name>
    <dbReference type="NCBI Taxonomy" id="396056"/>
    <lineage>
        <taxon>Bacteria</taxon>
        <taxon>Bacillati</taxon>
        <taxon>Bacillota</taxon>
        <taxon>Bacilli</taxon>
        <taxon>Bacillales</taxon>
        <taxon>Bacillaceae</taxon>
        <taxon>Halobacillus</taxon>
    </lineage>
</organism>
<comment type="subcellular location">
    <subcellularLocation>
        <location evidence="1">Secreted</location>
    </subcellularLocation>
</comment>
<protein>
    <submittedName>
        <fullName evidence="6">S-layer homology domain-containing protein</fullName>
    </submittedName>
</protein>
<evidence type="ECO:0000256" key="3">
    <source>
        <dbReference type="SAM" id="SignalP"/>
    </source>
</evidence>
<evidence type="ECO:0000259" key="4">
    <source>
        <dbReference type="PROSITE" id="PS51272"/>
    </source>
</evidence>
<evidence type="ECO:0000313" key="7">
    <source>
        <dbReference type="Proteomes" id="UP000198897"/>
    </source>
</evidence>
<dbReference type="PANTHER" id="PTHR34216:SF3">
    <property type="entry name" value="POLY-BETA-1,6-N-ACETYL-D-GLUCOSAMINE N-DEACETYLASE"/>
    <property type="match status" value="1"/>
</dbReference>
<feature type="domain" description="SLH" evidence="4">
    <location>
        <begin position="142"/>
        <end position="205"/>
    </location>
</feature>
<dbReference type="InterPro" id="IPR001119">
    <property type="entry name" value="SLH_dom"/>
</dbReference>
<dbReference type="InterPro" id="IPR051398">
    <property type="entry name" value="Polysacch_Deacetylase"/>
</dbReference>
<dbReference type="GO" id="GO:0005576">
    <property type="term" value="C:extracellular region"/>
    <property type="evidence" value="ECO:0007669"/>
    <property type="project" value="UniProtKB-SubCell"/>
</dbReference>